<evidence type="ECO:0000313" key="3">
    <source>
        <dbReference type="Proteomes" id="UP001482154"/>
    </source>
</evidence>
<name>A0ABV1IXW1_9FIRM</name>
<dbReference type="InterPro" id="IPR029060">
    <property type="entry name" value="PIN-like_dom_sf"/>
</dbReference>
<evidence type="ECO:0000259" key="1">
    <source>
        <dbReference type="Pfam" id="PF13470"/>
    </source>
</evidence>
<dbReference type="SUPFAM" id="SSF88723">
    <property type="entry name" value="PIN domain-like"/>
    <property type="match status" value="1"/>
</dbReference>
<organism evidence="2 3">
    <name type="scientific">Anaerostipes amylophilus</name>
    <dbReference type="NCBI Taxonomy" id="2981779"/>
    <lineage>
        <taxon>Bacteria</taxon>
        <taxon>Bacillati</taxon>
        <taxon>Bacillota</taxon>
        <taxon>Clostridia</taxon>
        <taxon>Lachnospirales</taxon>
        <taxon>Lachnospiraceae</taxon>
        <taxon>Anaerostipes</taxon>
    </lineage>
</organism>
<keyword evidence="3" id="KW-1185">Reference proteome</keyword>
<evidence type="ECO:0000313" key="2">
    <source>
        <dbReference type="EMBL" id="MEQ2712079.1"/>
    </source>
</evidence>
<dbReference type="Gene3D" id="3.40.50.1010">
    <property type="entry name" value="5'-nuclease"/>
    <property type="match status" value="1"/>
</dbReference>
<gene>
    <name evidence="2" type="ORF">AAAU51_13075</name>
</gene>
<sequence length="133" mass="15475">MIDTNVIIDFLIAREPFYNSALQVIKKCASGEVNGYIAFHSLPNLWYILRKIPEETRREWLEKICKILNVTSATHEAVIKAIKMENFKDFEDCLQDRCAENVAANYIITRNTKDFETSIVSAITPEEWLKKFK</sequence>
<dbReference type="RefSeq" id="WP_349111344.1">
    <property type="nucleotide sequence ID" value="NZ_JBBNIN010000036.1"/>
</dbReference>
<dbReference type="Proteomes" id="UP001482154">
    <property type="component" value="Unassembled WGS sequence"/>
</dbReference>
<protein>
    <submittedName>
        <fullName evidence="2">PIN domain-containing protein</fullName>
    </submittedName>
</protein>
<dbReference type="InterPro" id="IPR002716">
    <property type="entry name" value="PIN_dom"/>
</dbReference>
<dbReference type="Pfam" id="PF13470">
    <property type="entry name" value="PIN_3"/>
    <property type="match status" value="1"/>
</dbReference>
<comment type="caution">
    <text evidence="2">The sequence shown here is derived from an EMBL/GenBank/DDBJ whole genome shotgun (WGS) entry which is preliminary data.</text>
</comment>
<feature type="domain" description="PIN" evidence="1">
    <location>
        <begin position="1"/>
        <end position="113"/>
    </location>
</feature>
<accession>A0ABV1IXW1</accession>
<proteinExistence type="predicted"/>
<reference evidence="2 3" key="1">
    <citation type="submission" date="2024-04" db="EMBL/GenBank/DDBJ databases">
        <title>Human intestinal bacterial collection.</title>
        <authorList>
            <person name="Pauvert C."/>
            <person name="Hitch T.C.A."/>
            <person name="Clavel T."/>
        </authorList>
    </citation>
    <scope>NUCLEOTIDE SEQUENCE [LARGE SCALE GENOMIC DNA]</scope>
    <source>
        <strain evidence="2 3">CLA-AA-H249</strain>
    </source>
</reference>
<dbReference type="EMBL" id="JBBNIN010000036">
    <property type="protein sequence ID" value="MEQ2712079.1"/>
    <property type="molecule type" value="Genomic_DNA"/>
</dbReference>